<name>A0A0M3J3V9_ANISI</name>
<feature type="transmembrane region" description="Helical" evidence="5">
    <location>
        <begin position="20"/>
        <end position="41"/>
    </location>
</feature>
<evidence type="ECO:0000256" key="5">
    <source>
        <dbReference type="SAM" id="Phobius"/>
    </source>
</evidence>
<feature type="transmembrane region" description="Helical" evidence="5">
    <location>
        <begin position="185"/>
        <end position="209"/>
    </location>
</feature>
<dbReference type="AlphaFoldDB" id="A0A0M3J3V9"/>
<dbReference type="PROSITE" id="PS50850">
    <property type="entry name" value="MFS"/>
    <property type="match status" value="1"/>
</dbReference>
<dbReference type="GO" id="GO:0022857">
    <property type="term" value="F:transmembrane transporter activity"/>
    <property type="evidence" value="ECO:0007669"/>
    <property type="project" value="InterPro"/>
</dbReference>
<dbReference type="GO" id="GO:0006820">
    <property type="term" value="P:monoatomic anion transport"/>
    <property type="evidence" value="ECO:0007669"/>
    <property type="project" value="TreeGrafter"/>
</dbReference>
<feature type="transmembrane region" description="Helical" evidence="5">
    <location>
        <begin position="156"/>
        <end position="179"/>
    </location>
</feature>
<dbReference type="InterPro" id="IPR005829">
    <property type="entry name" value="Sugar_transporter_CS"/>
</dbReference>
<dbReference type="InterPro" id="IPR036259">
    <property type="entry name" value="MFS_trans_sf"/>
</dbReference>
<gene>
    <name evidence="7" type="ORF">ASIM_LOCUS2092</name>
</gene>
<protein>
    <submittedName>
        <fullName evidence="9">Putative sodium-dependent phosphate transporter (inferred by orthology to a S. mansoni protein)</fullName>
    </submittedName>
</protein>
<evidence type="ECO:0000256" key="2">
    <source>
        <dbReference type="ARBA" id="ARBA00022692"/>
    </source>
</evidence>
<comment type="subcellular location">
    <subcellularLocation>
        <location evidence="1">Membrane</location>
        <topology evidence="1">Multi-pass membrane protein</topology>
    </subcellularLocation>
</comment>
<keyword evidence="2 5" id="KW-0812">Transmembrane</keyword>
<dbReference type="WBParaSite" id="ASIM_0000222201-mRNA-1">
    <property type="protein sequence ID" value="ASIM_0000222201-mRNA-1"/>
    <property type="gene ID" value="ASIM_0000222201"/>
</dbReference>
<feature type="transmembrane region" description="Helical" evidence="5">
    <location>
        <begin position="97"/>
        <end position="116"/>
    </location>
</feature>
<proteinExistence type="predicted"/>
<keyword evidence="8" id="KW-1185">Reference proteome</keyword>
<dbReference type="Pfam" id="PF07690">
    <property type="entry name" value="MFS_1"/>
    <property type="match status" value="1"/>
</dbReference>
<dbReference type="SUPFAM" id="SSF103473">
    <property type="entry name" value="MFS general substrate transporter"/>
    <property type="match status" value="1"/>
</dbReference>
<evidence type="ECO:0000256" key="1">
    <source>
        <dbReference type="ARBA" id="ARBA00004141"/>
    </source>
</evidence>
<keyword evidence="3 5" id="KW-1133">Transmembrane helix</keyword>
<evidence type="ECO:0000313" key="8">
    <source>
        <dbReference type="Proteomes" id="UP000267096"/>
    </source>
</evidence>
<dbReference type="InterPro" id="IPR020846">
    <property type="entry name" value="MFS_dom"/>
</dbReference>
<reference evidence="9" key="1">
    <citation type="submission" date="2017-02" db="UniProtKB">
        <authorList>
            <consortium name="WormBaseParasite"/>
        </authorList>
    </citation>
    <scope>IDENTIFICATION</scope>
</reference>
<feature type="transmembrane region" description="Helical" evidence="5">
    <location>
        <begin position="122"/>
        <end position="144"/>
    </location>
</feature>
<evidence type="ECO:0000256" key="3">
    <source>
        <dbReference type="ARBA" id="ARBA00022989"/>
    </source>
</evidence>
<evidence type="ECO:0000313" key="7">
    <source>
        <dbReference type="EMBL" id="VDK19621.1"/>
    </source>
</evidence>
<evidence type="ECO:0000256" key="4">
    <source>
        <dbReference type="ARBA" id="ARBA00023136"/>
    </source>
</evidence>
<reference evidence="7 8" key="2">
    <citation type="submission" date="2018-11" db="EMBL/GenBank/DDBJ databases">
        <authorList>
            <consortium name="Pathogen Informatics"/>
        </authorList>
    </citation>
    <scope>NUCLEOTIDE SEQUENCE [LARGE SCALE GENOMIC DNA]</scope>
</reference>
<dbReference type="EMBL" id="UYRR01002613">
    <property type="protein sequence ID" value="VDK19621.1"/>
    <property type="molecule type" value="Genomic_DNA"/>
</dbReference>
<evidence type="ECO:0000313" key="9">
    <source>
        <dbReference type="WBParaSite" id="ASIM_0000222201-mRNA-1"/>
    </source>
</evidence>
<dbReference type="InterPro" id="IPR050382">
    <property type="entry name" value="MFS_Na/Anion_cotransporter"/>
</dbReference>
<dbReference type="Proteomes" id="UP000267096">
    <property type="component" value="Unassembled WGS sequence"/>
</dbReference>
<dbReference type="OrthoDB" id="5849588at2759"/>
<dbReference type="InterPro" id="IPR011701">
    <property type="entry name" value="MFS"/>
</dbReference>
<accession>A0A0M3J3V9</accession>
<evidence type="ECO:0000259" key="6">
    <source>
        <dbReference type="PROSITE" id="PS50850"/>
    </source>
</evidence>
<dbReference type="PANTHER" id="PTHR11662:SF40">
    <property type="entry name" value="MAJOR FACILITATOR SUPERFAMILY (MFS) PROFILE DOMAIN-CONTAINING PROTEIN"/>
    <property type="match status" value="1"/>
</dbReference>
<sequence length="251" mass="27567">MSSEPVKIPLPSSPVVATTSWLPWDSGLGSAVWLCALANFINSADRVIMPIAIGGLSSDYEYSLVQQGWILSAFPAGYISSQIIGSCAGSQLGGRRLLLGVVLLWSLSTLLTPFVASSFYMLIFTRIVLGLGEGLGLPTMYHILAESAPPRQRSATFAYLSAAGSIGQTVASLICPHLAWEMCFYVFGIMGLYWCILWLRSNVGVKPLTSSDQMLLFQKMRNPLRSWDRFICLSPLLAIYFAHFCMNWTAY</sequence>
<dbReference type="Gene3D" id="1.20.1250.20">
    <property type="entry name" value="MFS general substrate transporter like domains"/>
    <property type="match status" value="1"/>
</dbReference>
<feature type="transmembrane region" description="Helical" evidence="5">
    <location>
        <begin position="230"/>
        <end position="250"/>
    </location>
</feature>
<dbReference type="GO" id="GO:0016020">
    <property type="term" value="C:membrane"/>
    <property type="evidence" value="ECO:0007669"/>
    <property type="project" value="UniProtKB-SubCell"/>
</dbReference>
<keyword evidence="4 5" id="KW-0472">Membrane</keyword>
<feature type="domain" description="Major facilitator superfamily (MFS) profile" evidence="6">
    <location>
        <begin position="31"/>
        <end position="251"/>
    </location>
</feature>
<dbReference type="PANTHER" id="PTHR11662">
    <property type="entry name" value="SOLUTE CARRIER FAMILY 17"/>
    <property type="match status" value="1"/>
</dbReference>
<organism evidence="9">
    <name type="scientific">Anisakis simplex</name>
    <name type="common">Herring worm</name>
    <dbReference type="NCBI Taxonomy" id="6269"/>
    <lineage>
        <taxon>Eukaryota</taxon>
        <taxon>Metazoa</taxon>
        <taxon>Ecdysozoa</taxon>
        <taxon>Nematoda</taxon>
        <taxon>Chromadorea</taxon>
        <taxon>Rhabditida</taxon>
        <taxon>Spirurina</taxon>
        <taxon>Ascaridomorpha</taxon>
        <taxon>Ascaridoidea</taxon>
        <taxon>Anisakidae</taxon>
        <taxon>Anisakis</taxon>
        <taxon>Anisakis simplex complex</taxon>
    </lineage>
</organism>
<dbReference type="PROSITE" id="PS00217">
    <property type="entry name" value="SUGAR_TRANSPORT_2"/>
    <property type="match status" value="1"/>
</dbReference>